<dbReference type="AlphaFoldDB" id="A0A964USU7"/>
<gene>
    <name evidence="1" type="ORF">GUY60_25525</name>
</gene>
<reference evidence="1" key="1">
    <citation type="submission" date="2020-01" db="EMBL/GenBank/DDBJ databases">
        <title>Whole-genome analyses of novel actinobacteria.</title>
        <authorList>
            <person name="Sahin N."/>
        </authorList>
    </citation>
    <scope>NUCLEOTIDE SEQUENCE</scope>
    <source>
        <strain evidence="1">YC537</strain>
    </source>
</reference>
<proteinExistence type="predicted"/>
<dbReference type="OrthoDB" id="9179578at2"/>
<accession>A0A964USU7</accession>
<comment type="caution">
    <text evidence="1">The sequence shown here is derived from an EMBL/GenBank/DDBJ whole genome shotgun (WGS) entry which is preliminary data.</text>
</comment>
<evidence type="ECO:0000313" key="2">
    <source>
        <dbReference type="Proteomes" id="UP000598297"/>
    </source>
</evidence>
<dbReference type="RefSeq" id="WP_161701814.1">
    <property type="nucleotide sequence ID" value="NZ_JAAAHS010000244.1"/>
</dbReference>
<evidence type="ECO:0000313" key="1">
    <source>
        <dbReference type="EMBL" id="NBE54724.1"/>
    </source>
</evidence>
<name>A0A964USU7_9ACTN</name>
<organism evidence="1 2">
    <name type="scientific">Streptomyces boluensis</name>
    <dbReference type="NCBI Taxonomy" id="1775135"/>
    <lineage>
        <taxon>Bacteria</taxon>
        <taxon>Bacillati</taxon>
        <taxon>Actinomycetota</taxon>
        <taxon>Actinomycetes</taxon>
        <taxon>Kitasatosporales</taxon>
        <taxon>Streptomycetaceae</taxon>
        <taxon>Streptomyces</taxon>
    </lineage>
</organism>
<dbReference type="Proteomes" id="UP000598297">
    <property type="component" value="Unassembled WGS sequence"/>
</dbReference>
<sequence>MSDAYSPVPELNLLREFDAGLDDYFSQGFELSEYGDSRGVDTWSDDPEFLGRFRVFANANGSGSLYAIWRVDDREDLADLPIVAFGDEGGVHLAARDLRALFQLLACDRYVYVFHEGLSLSDEERDRAKGRGSGEANRRYVTWLKQHFGLDPAEDPDDIVLAAEEEYAERFVAWMDRYVEDFAKDYEELTAP</sequence>
<keyword evidence="2" id="KW-1185">Reference proteome</keyword>
<dbReference type="EMBL" id="JAAAHS010000244">
    <property type="protein sequence ID" value="NBE54724.1"/>
    <property type="molecule type" value="Genomic_DNA"/>
</dbReference>
<protein>
    <submittedName>
        <fullName evidence="1">Uncharacterized protein</fullName>
    </submittedName>
</protein>